<dbReference type="Proteomes" id="UP000193944">
    <property type="component" value="Unassembled WGS sequence"/>
</dbReference>
<feature type="transmembrane region" description="Helical" evidence="2">
    <location>
        <begin position="115"/>
        <end position="137"/>
    </location>
</feature>
<keyword evidence="5" id="KW-1185">Reference proteome</keyword>
<evidence type="ECO:0000256" key="2">
    <source>
        <dbReference type="SAM" id="Phobius"/>
    </source>
</evidence>
<keyword evidence="2" id="KW-0812">Transmembrane</keyword>
<reference evidence="4 5" key="1">
    <citation type="submission" date="2016-08" db="EMBL/GenBank/DDBJ databases">
        <title>A Parts List for Fungal Cellulosomes Revealed by Comparative Genomics.</title>
        <authorList>
            <consortium name="DOE Joint Genome Institute"/>
            <person name="Haitjema C.H."/>
            <person name="Gilmore S.P."/>
            <person name="Henske J.K."/>
            <person name="Solomon K.V."/>
            <person name="De Groot R."/>
            <person name="Kuo A."/>
            <person name="Mondo S.J."/>
            <person name="Salamov A.A."/>
            <person name="Labutti K."/>
            <person name="Zhao Z."/>
            <person name="Chiniquy J."/>
            <person name="Barry K."/>
            <person name="Brewer H.M."/>
            <person name="Purvine S.O."/>
            <person name="Wright A.T."/>
            <person name="Boxma B."/>
            <person name="Van Alen T."/>
            <person name="Hackstein J.H."/>
            <person name="Baker S.E."/>
            <person name="Grigoriev I.V."/>
            <person name="O'Malley M.A."/>
        </authorList>
    </citation>
    <scope>NUCLEOTIDE SEQUENCE [LARGE SCALE GENOMIC DNA]</scope>
    <source>
        <strain evidence="4 5">S4</strain>
    </source>
</reference>
<feature type="region of interest" description="Disordered" evidence="1">
    <location>
        <begin position="1"/>
        <end position="54"/>
    </location>
</feature>
<organism evidence="4 5">
    <name type="scientific">Anaeromyces robustus</name>
    <dbReference type="NCBI Taxonomy" id="1754192"/>
    <lineage>
        <taxon>Eukaryota</taxon>
        <taxon>Fungi</taxon>
        <taxon>Fungi incertae sedis</taxon>
        <taxon>Chytridiomycota</taxon>
        <taxon>Chytridiomycota incertae sedis</taxon>
        <taxon>Neocallimastigomycetes</taxon>
        <taxon>Neocallimastigales</taxon>
        <taxon>Neocallimastigaceae</taxon>
        <taxon>Anaeromyces</taxon>
    </lineage>
</organism>
<reference evidence="4 5" key="2">
    <citation type="submission" date="2016-08" db="EMBL/GenBank/DDBJ databases">
        <title>Pervasive Adenine N6-methylation of Active Genes in Fungi.</title>
        <authorList>
            <consortium name="DOE Joint Genome Institute"/>
            <person name="Mondo S.J."/>
            <person name="Dannebaum R.O."/>
            <person name="Kuo R.C."/>
            <person name="Labutti K."/>
            <person name="Haridas S."/>
            <person name="Kuo A."/>
            <person name="Salamov A."/>
            <person name="Ahrendt S.R."/>
            <person name="Lipzen A."/>
            <person name="Sullivan W."/>
            <person name="Andreopoulos W.B."/>
            <person name="Clum A."/>
            <person name="Lindquist E."/>
            <person name="Daum C."/>
            <person name="Ramamoorthy G.K."/>
            <person name="Gryganskyi A."/>
            <person name="Culley D."/>
            <person name="Magnuson J.K."/>
            <person name="James T.Y."/>
            <person name="O'Malley M.A."/>
            <person name="Stajich J.E."/>
            <person name="Spatafora J.W."/>
            <person name="Visel A."/>
            <person name="Grigoriev I.V."/>
        </authorList>
    </citation>
    <scope>NUCLEOTIDE SEQUENCE [LARGE SCALE GENOMIC DNA]</scope>
    <source>
        <strain evidence="4 5">S4</strain>
    </source>
</reference>
<evidence type="ECO:0000256" key="1">
    <source>
        <dbReference type="SAM" id="MobiDB-lite"/>
    </source>
</evidence>
<feature type="transmembrane region" description="Helical" evidence="2">
    <location>
        <begin position="157"/>
        <end position="174"/>
    </location>
</feature>
<dbReference type="AlphaFoldDB" id="A0A1Y1W986"/>
<dbReference type="EMBL" id="MCFG01000416">
    <property type="protein sequence ID" value="ORX69816.1"/>
    <property type="molecule type" value="Genomic_DNA"/>
</dbReference>
<name>A0A1Y1W986_9FUNG</name>
<feature type="compositionally biased region" description="Basic and acidic residues" evidence="1">
    <location>
        <begin position="21"/>
        <end position="43"/>
    </location>
</feature>
<evidence type="ECO:0000313" key="5">
    <source>
        <dbReference type="Proteomes" id="UP000193944"/>
    </source>
</evidence>
<feature type="transmembrane region" description="Helical" evidence="2">
    <location>
        <begin position="67"/>
        <end position="89"/>
    </location>
</feature>
<dbReference type="PANTHER" id="PTHR36435">
    <property type="entry name" value="SLR1288 PROTEIN"/>
    <property type="match status" value="1"/>
</dbReference>
<feature type="transmembrane region" description="Helical" evidence="2">
    <location>
        <begin position="186"/>
        <end position="206"/>
    </location>
</feature>
<keyword evidence="2" id="KW-1133">Transmembrane helix</keyword>
<feature type="transmembrane region" description="Helical" evidence="2">
    <location>
        <begin position="226"/>
        <end position="251"/>
    </location>
</feature>
<dbReference type="PANTHER" id="PTHR36435:SF1">
    <property type="entry name" value="CAAX AMINO TERMINAL PROTEASE FAMILY PROTEIN"/>
    <property type="match status" value="1"/>
</dbReference>
<dbReference type="InterPro" id="IPR003675">
    <property type="entry name" value="Rce1/LyrA-like_dom"/>
</dbReference>
<protein>
    <submittedName>
        <fullName evidence="4">Abi-domain-containing protein</fullName>
    </submittedName>
</protein>
<feature type="compositionally biased region" description="Acidic residues" evidence="1">
    <location>
        <begin position="45"/>
        <end position="54"/>
    </location>
</feature>
<dbReference type="OrthoDB" id="2146670at2759"/>
<proteinExistence type="predicted"/>
<evidence type="ECO:0000259" key="3">
    <source>
        <dbReference type="Pfam" id="PF02517"/>
    </source>
</evidence>
<feature type="domain" description="CAAX prenyl protease 2/Lysostaphin resistance protein A-like" evidence="3">
    <location>
        <begin position="160"/>
        <end position="254"/>
    </location>
</feature>
<dbReference type="GO" id="GO:0080120">
    <property type="term" value="P:CAAX-box protein maturation"/>
    <property type="evidence" value="ECO:0007669"/>
    <property type="project" value="UniProtKB-ARBA"/>
</dbReference>
<dbReference type="InterPro" id="IPR052710">
    <property type="entry name" value="CAAX_protease"/>
</dbReference>
<evidence type="ECO:0000313" key="4">
    <source>
        <dbReference type="EMBL" id="ORX69816.1"/>
    </source>
</evidence>
<comment type="caution">
    <text evidence="4">The sequence shown here is derived from an EMBL/GenBank/DDBJ whole genome shotgun (WGS) entry which is preliminary data.</text>
</comment>
<keyword evidence="2" id="KW-0472">Membrane</keyword>
<sequence length="266" mass="30492">MTNNDDNDYKLATDNVAQPDQEIKKRPIKKQIDNEEINEKNENVEGGEGEEEEESEYEYEFVPTTGFYVVIGTILLAIIGFIIFINLDYPMSKKVKGMFISSLIDFKNQFFMKKVYIAAILAFIFIQVATAISSEIVERINPDAVNSNNRDLNDFSNSSMVGAFIVAALCFPIGEELFFRKFLFGIINHFSKILAYLISSFVFAFYHFEFDFTKLKEEFTRFPLYLLSGFTFAYVYDYTGCILASIIAHFLNNTKAVILSFLGELK</sequence>
<dbReference type="Pfam" id="PF02517">
    <property type="entry name" value="Rce1-like"/>
    <property type="match status" value="1"/>
</dbReference>
<dbReference type="GO" id="GO:0004175">
    <property type="term" value="F:endopeptidase activity"/>
    <property type="evidence" value="ECO:0007669"/>
    <property type="project" value="UniProtKB-ARBA"/>
</dbReference>
<accession>A0A1Y1W986</accession>
<gene>
    <name evidence="4" type="ORF">BCR32DRAFT_330162</name>
</gene>